<dbReference type="InterPro" id="IPR011009">
    <property type="entry name" value="Kinase-like_dom_sf"/>
</dbReference>
<sequence>MLLGYCAEIGERLLVYEFMPHGTLRDHLHGALSSGLELGGYFEFEALNIGYWVWLQDGLELGDKVHFVNLSRVNNVQLEVRRLVGSLWTKTHENELRFHSYFHR</sequence>
<gene>
    <name evidence="1" type="ORF">GH714_008806</name>
</gene>
<keyword evidence="2" id="KW-1185">Reference proteome</keyword>
<dbReference type="SUPFAM" id="SSF56112">
    <property type="entry name" value="Protein kinase-like (PK-like)"/>
    <property type="match status" value="1"/>
</dbReference>
<comment type="caution">
    <text evidence="1">The sequence shown here is derived from an EMBL/GenBank/DDBJ whole genome shotgun (WGS) entry which is preliminary data.</text>
</comment>
<dbReference type="Proteomes" id="UP000467840">
    <property type="component" value="Chromosome 10"/>
</dbReference>
<evidence type="ECO:0000313" key="2">
    <source>
        <dbReference type="Proteomes" id="UP000467840"/>
    </source>
</evidence>
<dbReference type="Gene3D" id="1.10.510.10">
    <property type="entry name" value="Transferase(Phosphotransferase) domain 1"/>
    <property type="match status" value="1"/>
</dbReference>
<protein>
    <submittedName>
        <fullName evidence="1">Uncharacterized protein</fullName>
    </submittedName>
</protein>
<dbReference type="AlphaFoldDB" id="A0A6A6N254"/>
<dbReference type="EMBL" id="JAAGAX010000003">
    <property type="protein sequence ID" value="KAF2318543.1"/>
    <property type="molecule type" value="Genomic_DNA"/>
</dbReference>
<accession>A0A6A6N254</accession>
<organism evidence="1 2">
    <name type="scientific">Hevea brasiliensis</name>
    <name type="common">Para rubber tree</name>
    <name type="synonym">Siphonia brasiliensis</name>
    <dbReference type="NCBI Taxonomy" id="3981"/>
    <lineage>
        <taxon>Eukaryota</taxon>
        <taxon>Viridiplantae</taxon>
        <taxon>Streptophyta</taxon>
        <taxon>Embryophyta</taxon>
        <taxon>Tracheophyta</taxon>
        <taxon>Spermatophyta</taxon>
        <taxon>Magnoliopsida</taxon>
        <taxon>eudicotyledons</taxon>
        <taxon>Gunneridae</taxon>
        <taxon>Pentapetalae</taxon>
        <taxon>rosids</taxon>
        <taxon>fabids</taxon>
        <taxon>Malpighiales</taxon>
        <taxon>Euphorbiaceae</taxon>
        <taxon>Crotonoideae</taxon>
        <taxon>Micrandreae</taxon>
        <taxon>Hevea</taxon>
    </lineage>
</organism>
<reference evidence="1 2" key="1">
    <citation type="journal article" date="2020" name="Mol. Plant">
        <title>The Chromosome-Based Rubber Tree Genome Provides New Insights into Spurge Genome Evolution and Rubber Biosynthesis.</title>
        <authorList>
            <person name="Liu J."/>
            <person name="Shi C."/>
            <person name="Shi C.C."/>
            <person name="Li W."/>
            <person name="Zhang Q.J."/>
            <person name="Zhang Y."/>
            <person name="Li K."/>
            <person name="Lu H.F."/>
            <person name="Shi C."/>
            <person name="Zhu S.T."/>
            <person name="Xiao Z.Y."/>
            <person name="Nan H."/>
            <person name="Yue Y."/>
            <person name="Zhu X.G."/>
            <person name="Wu Y."/>
            <person name="Hong X.N."/>
            <person name="Fan G.Y."/>
            <person name="Tong Y."/>
            <person name="Zhang D."/>
            <person name="Mao C.L."/>
            <person name="Liu Y.L."/>
            <person name="Hao S.J."/>
            <person name="Liu W.Q."/>
            <person name="Lv M.Q."/>
            <person name="Zhang H.B."/>
            <person name="Liu Y."/>
            <person name="Hu-Tang G.R."/>
            <person name="Wang J.P."/>
            <person name="Wang J.H."/>
            <person name="Sun Y.H."/>
            <person name="Ni S.B."/>
            <person name="Chen W.B."/>
            <person name="Zhang X.C."/>
            <person name="Jiao Y.N."/>
            <person name="Eichler E.E."/>
            <person name="Li G.H."/>
            <person name="Liu X."/>
            <person name="Gao L.Z."/>
        </authorList>
    </citation>
    <scope>NUCLEOTIDE SEQUENCE [LARGE SCALE GENOMIC DNA]</scope>
    <source>
        <strain evidence="2">cv. GT1</strain>
        <tissue evidence="1">Leaf</tissue>
    </source>
</reference>
<proteinExistence type="predicted"/>
<name>A0A6A6N254_HEVBR</name>
<evidence type="ECO:0000313" key="1">
    <source>
        <dbReference type="EMBL" id="KAF2318543.1"/>
    </source>
</evidence>